<protein>
    <submittedName>
        <fullName evidence="1">Type I-U CRISPR-associated protein Cas5/Cas6</fullName>
    </submittedName>
</protein>
<dbReference type="NCBIfam" id="TIGR02165">
    <property type="entry name" value="cas5_6_GSU0054"/>
    <property type="match status" value="1"/>
</dbReference>
<accession>A0A398E1C7</accession>
<organism evidence="1 2">
    <name type="scientific">Candidatus Cryosericum septentrionale</name>
    <dbReference type="NCBI Taxonomy" id="2290913"/>
    <lineage>
        <taxon>Bacteria</taxon>
        <taxon>Pseudomonadati</taxon>
        <taxon>Caldisericota/Cryosericota group</taxon>
        <taxon>Candidatus Cryosericota</taxon>
        <taxon>Candidatus Cryosericia</taxon>
        <taxon>Candidatus Cryosericales</taxon>
        <taxon>Candidatus Cryosericaceae</taxon>
        <taxon>Candidatus Cryosericum</taxon>
    </lineage>
</organism>
<proteinExistence type="predicted"/>
<dbReference type="InterPro" id="IPR019089">
    <property type="entry name" value="Cas_GSU0054"/>
</dbReference>
<keyword evidence="2" id="KW-1185">Reference proteome</keyword>
<dbReference type="Proteomes" id="UP000266113">
    <property type="component" value="Unassembled WGS sequence"/>
</dbReference>
<dbReference type="EMBL" id="QXIY01000005">
    <property type="protein sequence ID" value="RIE17374.1"/>
    <property type="molecule type" value="Genomic_DNA"/>
</dbReference>
<reference evidence="1 2" key="1">
    <citation type="submission" date="2018-09" db="EMBL/GenBank/DDBJ databases">
        <title>Discovery and Ecogenomic Context for Candidatus Cryosericales, a Global Caldiserica Order Active in Thawing Permafrost.</title>
        <authorList>
            <person name="Martinez M.A."/>
            <person name="Woodcroft B.J."/>
            <person name="Ignacio Espinoza J.C."/>
            <person name="Zayed A."/>
            <person name="Singleton C.M."/>
            <person name="Boyd J."/>
            <person name="Li Y.-F."/>
            <person name="Purvine S."/>
            <person name="Maughan H."/>
            <person name="Hodgkins S.B."/>
            <person name="Anderson D."/>
            <person name="Sederholm M."/>
            <person name="Temperton B."/>
            <person name="Saleska S.R."/>
            <person name="Tyson G.W."/>
            <person name="Rich V.I."/>
        </authorList>
    </citation>
    <scope>NUCLEOTIDE SEQUENCE [LARGE SCALE GENOMIC DNA]</scope>
    <source>
        <strain evidence="1 2">SMC1</strain>
    </source>
</reference>
<evidence type="ECO:0000313" key="1">
    <source>
        <dbReference type="EMBL" id="RIE17374.1"/>
    </source>
</evidence>
<comment type="caution">
    <text evidence="1">The sequence shown here is derived from an EMBL/GenBank/DDBJ whole genome shotgun (WGS) entry which is preliminary data.</text>
</comment>
<dbReference type="OrthoDB" id="9787885at2"/>
<evidence type="ECO:0000313" key="2">
    <source>
        <dbReference type="Proteomes" id="UP000266113"/>
    </source>
</evidence>
<name>A0A398E1C7_9BACT</name>
<dbReference type="RefSeq" id="WP_119085102.1">
    <property type="nucleotide sequence ID" value="NZ_QXIY01000005.1"/>
</dbReference>
<gene>
    <name evidence="1" type="primary">cas5u6u</name>
    <name evidence="1" type="ORF">SMC1_01790</name>
</gene>
<sequence length="474" mass="51788">MLAIDLQFIAGRFHATPWGNSPNEGVPEWPPTPWRIARALVSTALGKAQGVVDTDTIERLCHIFALPPMVHLPPATVAHVRHYLALYGNDPERGHSKSSLIFDTFVAVAPTDILTLYWPGLTLPESDLQSLDLLLSRLDYLGRSESWVRGKARSDGSVAAINCVPLSDDAREGDTSIVRVLCPKPSCTLEELQVETSDLQRERRPLPAGAIERSYARDQACFAIQPSPATMQPGTMPQLGAFLLDGPVLPPVRDTLLVADLFHKAAIQKHTTPSLQLSGKDDQGVPVKGHHHMYVLPSDEDGDGLLDHIFVYLRDGMQPDTLNALTAVRRLYRRDQDLTVVYLGSGAPQDVDIPTLGSSTVWESATPFLPMRHTKLRGTAEARRVVDTELEQLLTELGHQGLPAPVTAGVLPAALIHGRRTPWYDFRAVRQDRSPVGHACGFRITFASPVTGPILVGGEAHYGMGRFIAIKGRG</sequence>
<dbReference type="AlphaFoldDB" id="A0A398E1C7"/>